<keyword evidence="3" id="KW-1185">Reference proteome</keyword>
<dbReference type="EMBL" id="CADEAL010000151">
    <property type="protein sequence ID" value="CAB1415332.1"/>
    <property type="molecule type" value="Genomic_DNA"/>
</dbReference>
<accession>A0A9N7TM31</accession>
<organism evidence="2 3">
    <name type="scientific">Pleuronectes platessa</name>
    <name type="common">European plaice</name>
    <dbReference type="NCBI Taxonomy" id="8262"/>
    <lineage>
        <taxon>Eukaryota</taxon>
        <taxon>Metazoa</taxon>
        <taxon>Chordata</taxon>
        <taxon>Craniata</taxon>
        <taxon>Vertebrata</taxon>
        <taxon>Euteleostomi</taxon>
        <taxon>Actinopterygii</taxon>
        <taxon>Neopterygii</taxon>
        <taxon>Teleostei</taxon>
        <taxon>Neoteleostei</taxon>
        <taxon>Acanthomorphata</taxon>
        <taxon>Carangaria</taxon>
        <taxon>Pleuronectiformes</taxon>
        <taxon>Pleuronectoidei</taxon>
        <taxon>Pleuronectidae</taxon>
        <taxon>Pleuronectes</taxon>
    </lineage>
</organism>
<evidence type="ECO:0000256" key="1">
    <source>
        <dbReference type="SAM" id="MobiDB-lite"/>
    </source>
</evidence>
<feature type="compositionally biased region" description="Basic residues" evidence="1">
    <location>
        <begin position="1"/>
        <end position="10"/>
    </location>
</feature>
<evidence type="ECO:0000313" key="2">
    <source>
        <dbReference type="EMBL" id="CAB1415332.1"/>
    </source>
</evidence>
<feature type="region of interest" description="Disordered" evidence="1">
    <location>
        <begin position="1"/>
        <end position="29"/>
    </location>
</feature>
<comment type="caution">
    <text evidence="2">The sequence shown here is derived from an EMBL/GenBank/DDBJ whole genome shotgun (WGS) entry which is preliminary data.</text>
</comment>
<feature type="region of interest" description="Disordered" evidence="1">
    <location>
        <begin position="83"/>
        <end position="103"/>
    </location>
</feature>
<proteinExistence type="predicted"/>
<evidence type="ECO:0000313" key="3">
    <source>
        <dbReference type="Proteomes" id="UP001153269"/>
    </source>
</evidence>
<sequence>MSSATRRGKRDLHASKAPASDSAAGLRYPGCTRGKHYAGSIKRLLPRAEGTVRKSPVVLYANREETTKLIREVAPVWSRCEPGTHALPEELRGPENAPAQAAV</sequence>
<reference evidence="2" key="1">
    <citation type="submission" date="2020-03" db="EMBL/GenBank/DDBJ databases">
        <authorList>
            <person name="Weist P."/>
        </authorList>
    </citation>
    <scope>NUCLEOTIDE SEQUENCE</scope>
</reference>
<dbReference type="AlphaFoldDB" id="A0A9N7TM31"/>
<dbReference type="Proteomes" id="UP001153269">
    <property type="component" value="Unassembled WGS sequence"/>
</dbReference>
<gene>
    <name evidence="2" type="ORF">PLEPLA_LOCUS3048</name>
</gene>
<protein>
    <submittedName>
        <fullName evidence="2">Uncharacterized protein</fullName>
    </submittedName>
</protein>
<name>A0A9N7TM31_PLEPL</name>